<gene>
    <name evidence="7" type="ORF">HF325_005571</name>
</gene>
<evidence type="ECO:0000256" key="4">
    <source>
        <dbReference type="ARBA" id="ARBA00022643"/>
    </source>
</evidence>
<accession>A0A8H7GNI2</accession>
<reference evidence="7" key="1">
    <citation type="submission" date="2020-10" db="EMBL/GenBank/DDBJ databases">
        <title>The Whole-Genome Sequence of Metschnikowia persimmonesis, a Novel Endophytic Yeast Species Isolated from Medicinal Plant Diospyros kaki Thumb.</title>
        <authorList>
            <person name="Rahmat E."/>
            <person name="Kang Y."/>
        </authorList>
    </citation>
    <scope>NUCLEOTIDE SEQUENCE</scope>
    <source>
        <strain evidence="7">KIOM G15050</strain>
    </source>
</reference>
<evidence type="ECO:0000256" key="5">
    <source>
        <dbReference type="ARBA" id="ARBA00023002"/>
    </source>
</evidence>
<keyword evidence="5" id="KW-0560">Oxidoreductase</keyword>
<protein>
    <recommendedName>
        <fullName evidence="9">Nitronate monooxygenase</fullName>
    </recommendedName>
</protein>
<dbReference type="PANTHER" id="PTHR42747">
    <property type="entry name" value="NITRONATE MONOOXYGENASE-RELATED"/>
    <property type="match status" value="1"/>
</dbReference>
<dbReference type="AlphaFoldDB" id="A0A8H7GNI2"/>
<evidence type="ECO:0000256" key="1">
    <source>
        <dbReference type="ARBA" id="ARBA00001917"/>
    </source>
</evidence>
<keyword evidence="4" id="KW-0288">FMN</keyword>
<dbReference type="Pfam" id="PF03060">
    <property type="entry name" value="NMO"/>
    <property type="match status" value="1"/>
</dbReference>
<dbReference type="SUPFAM" id="SSF51412">
    <property type="entry name" value="Inosine monophosphate dehydrogenase (IMPDH)"/>
    <property type="match status" value="1"/>
</dbReference>
<dbReference type="PANTHER" id="PTHR42747:SF3">
    <property type="entry name" value="NITRONATE MONOOXYGENASE-RELATED"/>
    <property type="match status" value="1"/>
</dbReference>
<dbReference type="Proteomes" id="UP000649328">
    <property type="component" value="Unassembled WGS sequence"/>
</dbReference>
<evidence type="ECO:0000256" key="3">
    <source>
        <dbReference type="ARBA" id="ARBA00022630"/>
    </source>
</evidence>
<sequence length="383" mass="42049">MQNVSKLAARLGLEVPIIQAPMANVSTPLLALAVSRAGGLGSLALSPFDLTKGFDPVFKEIAEFRRLCGKNSVVNCNFFCFDPKEQHAPTQEEVNNWAQLYEAATNVSAADILMKVGSFERAVISFKEFEKVYPELCEQFIDRLINEKVGVVSFHFGAPSKATIERFQSGGILVFGCVTLVQEARNLTDLGVDVLVCQGYEAGGHRGNFLVESIWDENLTTSALFDQVKRFTETLSMPPLLVASGGIVDGKTILHYVEKGAAAVQLGTVFIPSTESRAPGYIAERIDEKKATTTIMTPLVSGRNARTLKTPFIHELTRLQFEKGYKLPLFGYATSAYRKFASGDKDYGFYLAGQNYHLVDTGLTAAEIIKKLRTEMQPHAGNE</sequence>
<keyword evidence="3" id="KW-0285">Flavoprotein</keyword>
<dbReference type="Gene3D" id="3.20.20.70">
    <property type="entry name" value="Aldolase class I"/>
    <property type="match status" value="1"/>
</dbReference>
<dbReference type="EMBL" id="JACBPP010000008">
    <property type="protein sequence ID" value="KAF7999722.1"/>
    <property type="molecule type" value="Genomic_DNA"/>
</dbReference>
<evidence type="ECO:0000313" key="8">
    <source>
        <dbReference type="Proteomes" id="UP000649328"/>
    </source>
</evidence>
<dbReference type="OrthoDB" id="10265891at2759"/>
<evidence type="ECO:0000313" key="7">
    <source>
        <dbReference type="EMBL" id="KAF7999722.1"/>
    </source>
</evidence>
<comment type="similarity">
    <text evidence="2">Belongs to the nitronate monooxygenase family. NMO class I subfamily.</text>
</comment>
<organism evidence="7 8">
    <name type="scientific">Metschnikowia pulcherrima</name>
    <dbReference type="NCBI Taxonomy" id="27326"/>
    <lineage>
        <taxon>Eukaryota</taxon>
        <taxon>Fungi</taxon>
        <taxon>Dikarya</taxon>
        <taxon>Ascomycota</taxon>
        <taxon>Saccharomycotina</taxon>
        <taxon>Pichiomycetes</taxon>
        <taxon>Metschnikowiaceae</taxon>
        <taxon>Metschnikowia</taxon>
    </lineage>
</organism>
<evidence type="ECO:0008006" key="9">
    <source>
        <dbReference type="Google" id="ProtNLM"/>
    </source>
</evidence>
<comment type="caution">
    <text evidence="7">The sequence shown here is derived from an EMBL/GenBank/DDBJ whole genome shotgun (WGS) entry which is preliminary data.</text>
</comment>
<dbReference type="InterPro" id="IPR013785">
    <property type="entry name" value="Aldolase_TIM"/>
</dbReference>
<evidence type="ECO:0000256" key="2">
    <source>
        <dbReference type="ARBA" id="ARBA00009881"/>
    </source>
</evidence>
<dbReference type="CDD" id="cd04730">
    <property type="entry name" value="NPD_like"/>
    <property type="match status" value="1"/>
</dbReference>
<name>A0A8H7GNI2_9ASCO</name>
<comment type="cofactor">
    <cofactor evidence="1">
        <name>FMN</name>
        <dbReference type="ChEBI" id="CHEBI:58210"/>
    </cofactor>
</comment>
<dbReference type="GO" id="GO:0018580">
    <property type="term" value="F:nitronate monooxygenase activity"/>
    <property type="evidence" value="ECO:0007669"/>
    <property type="project" value="InterPro"/>
</dbReference>
<evidence type="ECO:0000256" key="6">
    <source>
        <dbReference type="ARBA" id="ARBA00023033"/>
    </source>
</evidence>
<dbReference type="InterPro" id="IPR004136">
    <property type="entry name" value="NMO"/>
</dbReference>
<keyword evidence="6" id="KW-0503">Monooxygenase</keyword>
<keyword evidence="8" id="KW-1185">Reference proteome</keyword>
<proteinExistence type="inferred from homology"/>